<evidence type="ECO:0000259" key="10">
    <source>
        <dbReference type="PROSITE" id="PS50011"/>
    </source>
</evidence>
<dbReference type="Pfam" id="PF07714">
    <property type="entry name" value="PK_Tyr_Ser-Thr"/>
    <property type="match status" value="1"/>
</dbReference>
<evidence type="ECO:0000256" key="3">
    <source>
        <dbReference type="ARBA" id="ARBA00022679"/>
    </source>
</evidence>
<gene>
    <name evidence="11" type="ORF">NCGR_LOCUS53077</name>
</gene>
<comment type="subcellular location">
    <subcellularLocation>
        <location evidence="1">Membrane</location>
        <topology evidence="1">Single-pass membrane protein</topology>
    </subcellularLocation>
</comment>
<dbReference type="Pfam" id="PF12819">
    <property type="entry name" value="Malectin_like"/>
    <property type="match status" value="1"/>
</dbReference>
<feature type="chain" id="PRO_5032581922" description="Protein kinase domain-containing protein" evidence="9">
    <location>
        <begin position="26"/>
        <end position="863"/>
    </location>
</feature>
<dbReference type="GO" id="GO:0005524">
    <property type="term" value="F:ATP binding"/>
    <property type="evidence" value="ECO:0007669"/>
    <property type="project" value="UniProtKB-UniRule"/>
</dbReference>
<dbReference type="Proteomes" id="UP000604825">
    <property type="component" value="Unassembled WGS sequence"/>
</dbReference>
<keyword evidence="8" id="KW-0472">Membrane</keyword>
<dbReference type="EMBL" id="CAJGYO010000015">
    <property type="protein sequence ID" value="CAD6269779.1"/>
    <property type="molecule type" value="Genomic_DNA"/>
</dbReference>
<dbReference type="SUPFAM" id="SSF56112">
    <property type="entry name" value="Protein kinase-like (PK-like)"/>
    <property type="match status" value="1"/>
</dbReference>
<keyword evidence="9" id="KW-0732">Signal</keyword>
<dbReference type="SMART" id="SM00220">
    <property type="entry name" value="S_TKc"/>
    <property type="match status" value="1"/>
</dbReference>
<dbReference type="PANTHER" id="PTHR45631">
    <property type="entry name" value="OS07G0107800 PROTEIN-RELATED"/>
    <property type="match status" value="1"/>
</dbReference>
<dbReference type="PROSITE" id="PS00107">
    <property type="entry name" value="PROTEIN_KINASE_ATP"/>
    <property type="match status" value="1"/>
</dbReference>
<evidence type="ECO:0000256" key="1">
    <source>
        <dbReference type="ARBA" id="ARBA00004167"/>
    </source>
</evidence>
<dbReference type="InterPro" id="IPR000719">
    <property type="entry name" value="Prot_kinase_dom"/>
</dbReference>
<feature type="signal peptide" evidence="9">
    <location>
        <begin position="1"/>
        <end position="25"/>
    </location>
</feature>
<keyword evidence="12" id="KW-1185">Reference proteome</keyword>
<dbReference type="InterPro" id="IPR024788">
    <property type="entry name" value="Malectin-like_Carb-bd_dom"/>
</dbReference>
<keyword evidence="4 7" id="KW-0547">Nucleotide-binding</keyword>
<dbReference type="OrthoDB" id="2017114at2759"/>
<dbReference type="PROSITE" id="PS00108">
    <property type="entry name" value="PROTEIN_KINASE_ST"/>
    <property type="match status" value="1"/>
</dbReference>
<dbReference type="InterPro" id="IPR011009">
    <property type="entry name" value="Kinase-like_dom_sf"/>
</dbReference>
<accession>A0A811RID3</accession>
<evidence type="ECO:0000313" key="12">
    <source>
        <dbReference type="Proteomes" id="UP000604825"/>
    </source>
</evidence>
<proteinExistence type="predicted"/>
<feature type="binding site" evidence="7">
    <location>
        <position position="570"/>
    </location>
    <ligand>
        <name>ATP</name>
        <dbReference type="ChEBI" id="CHEBI:30616"/>
    </ligand>
</feature>
<keyword evidence="5" id="KW-0418">Kinase</keyword>
<dbReference type="AlphaFoldDB" id="A0A811RID3"/>
<dbReference type="PROSITE" id="PS50011">
    <property type="entry name" value="PROTEIN_KINASE_DOM"/>
    <property type="match status" value="1"/>
</dbReference>
<reference evidence="11" key="1">
    <citation type="submission" date="2020-10" db="EMBL/GenBank/DDBJ databases">
        <authorList>
            <person name="Han B."/>
            <person name="Lu T."/>
            <person name="Zhao Q."/>
            <person name="Huang X."/>
            <person name="Zhao Y."/>
        </authorList>
    </citation>
    <scope>NUCLEOTIDE SEQUENCE</scope>
</reference>
<dbReference type="FunFam" id="3.30.200.20:FF:000178">
    <property type="entry name" value="serine/threonine-protein kinase PBS1-like"/>
    <property type="match status" value="1"/>
</dbReference>
<evidence type="ECO:0000256" key="7">
    <source>
        <dbReference type="PROSITE-ProRule" id="PRU10141"/>
    </source>
</evidence>
<dbReference type="GO" id="GO:0016020">
    <property type="term" value="C:membrane"/>
    <property type="evidence" value="ECO:0007669"/>
    <property type="project" value="UniProtKB-SubCell"/>
</dbReference>
<dbReference type="GO" id="GO:0004674">
    <property type="term" value="F:protein serine/threonine kinase activity"/>
    <property type="evidence" value="ECO:0007669"/>
    <property type="project" value="UniProtKB-KW"/>
</dbReference>
<feature type="domain" description="Protein kinase" evidence="10">
    <location>
        <begin position="542"/>
        <end position="802"/>
    </location>
</feature>
<evidence type="ECO:0000256" key="9">
    <source>
        <dbReference type="SAM" id="SignalP"/>
    </source>
</evidence>
<comment type="caution">
    <text evidence="11">The sequence shown here is derived from an EMBL/GenBank/DDBJ whole genome shotgun (WGS) entry which is preliminary data.</text>
</comment>
<evidence type="ECO:0000313" key="11">
    <source>
        <dbReference type="EMBL" id="CAD6269779.1"/>
    </source>
</evidence>
<evidence type="ECO:0000256" key="4">
    <source>
        <dbReference type="ARBA" id="ARBA00022741"/>
    </source>
</evidence>
<dbReference type="InterPro" id="IPR001245">
    <property type="entry name" value="Ser-Thr/Tyr_kinase_cat_dom"/>
</dbReference>
<evidence type="ECO:0000256" key="2">
    <source>
        <dbReference type="ARBA" id="ARBA00022527"/>
    </source>
</evidence>
<keyword evidence="8" id="KW-1133">Transmembrane helix</keyword>
<name>A0A811RID3_9POAL</name>
<keyword evidence="8" id="KW-0812">Transmembrane</keyword>
<evidence type="ECO:0000256" key="5">
    <source>
        <dbReference type="ARBA" id="ARBA00022777"/>
    </source>
</evidence>
<sequence>MEVVPAALLVLCLCLCLCLCPVVSPVALVVHGQLDTLGFISIDCGIAEGAAYADQSTRGLRYVSDAGFADAGAGLNAAVNPPYNVKGIADRYFPDTAGGRGARRSCYTLRPVTPGGGYLVRATFYYGNYDALNRLPVFDLHLGVNRWVTVNVTAPGAIYIFEAVVVPPADFFQVCLVNRGLGTPFISGLDLRPLQDDMYPEATVNQSLALLNFRRPTATYSFNRYHFWRPGSTYPVFRVFCINSSTLSSIFFIMVFSKQQAYGDIDAWTNITSSTPIDVSNISSFHTSSKILWSATTPVNGTQIDFAWSPDSSINNDSTSYLLLLYFVEVQRLPSSAVRRFDILVDNSTWNGSQRYTPKHLSAELVKRMVLGSRQHTVSLVATPDATLPPILNAFEIYSVMSMTELAMNDADGISFDTLLLPKMFSVNLHPPASCCVQRIMGWAHFDCKLIGIGNNANMCNNGASTCEPENKNGNRILVIAIVVPIAGATLLFVAALLILRRLKHKQVTWTANNSRLPSPQERSTAFGNRQFTYKELKLMTANFKEEIGRGGFGAVFLGYLENGSPVAIKMCSKTSQGDKEFSAEAQHLTRVHHRNLVSLIGYCKDKKNLALVFEYMQGGNLDNRLRGQVSAVTPLTWHQRLKIALDSAHGLEYLHKACQPPLIHRDVKTTNILLSADLEAKISDFGLMKVFADDFNTHITTQPALSEKSDVYSFGVVLLELITGQTPAVRITSTDSIHIALWVRQKLSMGNVESIVDPRMGGEYDVNSVWKVAELSLQCIEQPSREWPTMTHVVMELKETLELDALHGMGYYSSEPSSTVNLSATSVDLQSDAQASEARQETMLELEQVGNISETQIGPAPR</sequence>
<dbReference type="InterPro" id="IPR017441">
    <property type="entry name" value="Protein_kinase_ATP_BS"/>
</dbReference>
<protein>
    <recommendedName>
        <fullName evidence="10">Protein kinase domain-containing protein</fullName>
    </recommendedName>
</protein>
<evidence type="ECO:0000256" key="6">
    <source>
        <dbReference type="ARBA" id="ARBA00022840"/>
    </source>
</evidence>
<dbReference type="InterPro" id="IPR008271">
    <property type="entry name" value="Ser/Thr_kinase_AS"/>
</dbReference>
<feature type="transmembrane region" description="Helical" evidence="8">
    <location>
        <begin position="477"/>
        <end position="500"/>
    </location>
</feature>
<dbReference type="PANTHER" id="PTHR45631:SF8">
    <property type="entry name" value="OS12G0567500 PROTEIN"/>
    <property type="match status" value="1"/>
</dbReference>
<keyword evidence="3" id="KW-0808">Transferase</keyword>
<dbReference type="Gene3D" id="1.10.510.10">
    <property type="entry name" value="Transferase(Phosphotransferase) domain 1"/>
    <property type="match status" value="1"/>
</dbReference>
<dbReference type="Gene3D" id="3.30.200.20">
    <property type="entry name" value="Phosphorylase Kinase, domain 1"/>
    <property type="match status" value="1"/>
</dbReference>
<keyword evidence="6 7" id="KW-0067">ATP-binding</keyword>
<keyword evidence="2" id="KW-0723">Serine/threonine-protein kinase</keyword>
<evidence type="ECO:0000256" key="8">
    <source>
        <dbReference type="SAM" id="Phobius"/>
    </source>
</evidence>
<organism evidence="11 12">
    <name type="scientific">Miscanthus lutarioriparius</name>
    <dbReference type="NCBI Taxonomy" id="422564"/>
    <lineage>
        <taxon>Eukaryota</taxon>
        <taxon>Viridiplantae</taxon>
        <taxon>Streptophyta</taxon>
        <taxon>Embryophyta</taxon>
        <taxon>Tracheophyta</taxon>
        <taxon>Spermatophyta</taxon>
        <taxon>Magnoliopsida</taxon>
        <taxon>Liliopsida</taxon>
        <taxon>Poales</taxon>
        <taxon>Poaceae</taxon>
        <taxon>PACMAD clade</taxon>
        <taxon>Panicoideae</taxon>
        <taxon>Andropogonodae</taxon>
        <taxon>Andropogoneae</taxon>
        <taxon>Saccharinae</taxon>
        <taxon>Miscanthus</taxon>
    </lineage>
</organism>